<evidence type="ECO:0000313" key="2">
    <source>
        <dbReference type="EMBL" id="CAB4757531.1"/>
    </source>
</evidence>
<feature type="domain" description="Amidohydrolase 3" evidence="1">
    <location>
        <begin position="398"/>
        <end position="567"/>
    </location>
</feature>
<reference evidence="2" key="1">
    <citation type="submission" date="2020-05" db="EMBL/GenBank/DDBJ databases">
        <authorList>
            <person name="Chiriac C."/>
            <person name="Salcher M."/>
            <person name="Ghai R."/>
            <person name="Kavagutti S V."/>
        </authorList>
    </citation>
    <scope>NUCLEOTIDE SEQUENCE</scope>
</reference>
<feature type="domain" description="Amidohydrolase 3" evidence="1">
    <location>
        <begin position="65"/>
        <end position="210"/>
    </location>
</feature>
<dbReference type="EMBL" id="CAFBMH010000072">
    <property type="protein sequence ID" value="CAB4916424.1"/>
    <property type="molecule type" value="Genomic_DNA"/>
</dbReference>
<dbReference type="SUPFAM" id="SSF51556">
    <property type="entry name" value="Metallo-dependent hydrolases"/>
    <property type="match status" value="1"/>
</dbReference>
<accession>A0A6J6UCG2</accession>
<dbReference type="Gene3D" id="3.20.20.140">
    <property type="entry name" value="Metal-dependent hydrolases"/>
    <property type="match status" value="2"/>
</dbReference>
<dbReference type="Pfam" id="PF07969">
    <property type="entry name" value="Amidohydro_3"/>
    <property type="match status" value="2"/>
</dbReference>
<gene>
    <name evidence="2" type="ORF">UFOPK2754_02192</name>
    <name evidence="3" type="ORF">UFOPK3543_01842</name>
</gene>
<dbReference type="SUPFAM" id="SSF51338">
    <property type="entry name" value="Composite domain of metallo-dependent hydrolases"/>
    <property type="match status" value="1"/>
</dbReference>
<dbReference type="PANTHER" id="PTHR11647:SF1">
    <property type="entry name" value="COLLAPSIN RESPONSE MEDIATOR PROTEIN"/>
    <property type="match status" value="1"/>
</dbReference>
<dbReference type="GO" id="GO:0016812">
    <property type="term" value="F:hydrolase activity, acting on carbon-nitrogen (but not peptide) bonds, in cyclic amides"/>
    <property type="evidence" value="ECO:0007669"/>
    <property type="project" value="TreeGrafter"/>
</dbReference>
<dbReference type="InterPro" id="IPR013108">
    <property type="entry name" value="Amidohydro_3"/>
</dbReference>
<dbReference type="InterPro" id="IPR023100">
    <property type="entry name" value="D-aminoacylase_insert_dom_sf"/>
</dbReference>
<dbReference type="AlphaFoldDB" id="A0A6J6UCG2"/>
<dbReference type="Gene3D" id="3.30.1490.130">
    <property type="entry name" value="D-aminoacylase. Domain 3"/>
    <property type="match status" value="1"/>
</dbReference>
<dbReference type="InterPro" id="IPR050378">
    <property type="entry name" value="Metallo-dep_Hydrolases_sf"/>
</dbReference>
<protein>
    <submittedName>
        <fullName evidence="2">Unannotated protein</fullName>
    </submittedName>
</protein>
<evidence type="ECO:0000259" key="1">
    <source>
        <dbReference type="Pfam" id="PF07969"/>
    </source>
</evidence>
<dbReference type="InterPro" id="IPR011059">
    <property type="entry name" value="Metal-dep_hydrolase_composite"/>
</dbReference>
<sequence length="585" mass="64451">MTIATLVTSGTASLDRGVYMAQFDVVICGGMVIDGTGNSRYRADVGIRDGVIAEIGRIPADEADDVLDANGLIVAPGFIDLHTHYDAQLFWDPYCSLSGWHGVTSVVIGNCGFGFAPVQPDARERAMLTMVRTEAIPLKSMQLGMPWDWVSFPEFLDSVDRAPKSVNVRSFLPMNPVLIEVMGFERAKAGEVPTDDEHDAMIRILNEALDAGAGGWSVQRLRPESGVNVQRDFDGTPMATDLMHTDTCVKLAAVLAERRRGFIQMTMAGDPAIVDESKRTFELLARVSGRPVLYNVVTAIEHDPSIHRNTLAWLDRCRKEGLQVYGCAITTRNPLMFTFEDWNLFDEADAWREATIGSLEEKLDKLADPARRSALRDAKLMAATCPIDQIVVLGPKSTETMQWKDHTIADIAEATGKHPVDVLLDIAVADRLRTTFYAEPLYTNGAMLKEILDYKWTIPGVSDGGAHTKFLTAGTYPTELITDAVRDMGILELEEAHWRLSALPAHCAGFRDRGTLEVGKAADIVVYDYDNLAQGPAEVAHDLPGGEWRRVRRAKGFRYVLVNGQVTIDDDKETGVASGQLLRDR</sequence>
<dbReference type="EMBL" id="CAEZYR010000091">
    <property type="protein sequence ID" value="CAB4757531.1"/>
    <property type="molecule type" value="Genomic_DNA"/>
</dbReference>
<dbReference type="InterPro" id="IPR032466">
    <property type="entry name" value="Metal_Hydrolase"/>
</dbReference>
<evidence type="ECO:0000313" key="3">
    <source>
        <dbReference type="EMBL" id="CAB4916424.1"/>
    </source>
</evidence>
<proteinExistence type="predicted"/>
<organism evidence="2">
    <name type="scientific">freshwater metagenome</name>
    <dbReference type="NCBI Taxonomy" id="449393"/>
    <lineage>
        <taxon>unclassified sequences</taxon>
        <taxon>metagenomes</taxon>
        <taxon>ecological metagenomes</taxon>
    </lineage>
</organism>
<dbReference type="GO" id="GO:0005829">
    <property type="term" value="C:cytosol"/>
    <property type="evidence" value="ECO:0007669"/>
    <property type="project" value="TreeGrafter"/>
</dbReference>
<dbReference type="GO" id="GO:0016811">
    <property type="term" value="F:hydrolase activity, acting on carbon-nitrogen (but not peptide) bonds, in linear amides"/>
    <property type="evidence" value="ECO:0007669"/>
    <property type="project" value="InterPro"/>
</dbReference>
<name>A0A6J6UCG2_9ZZZZ</name>
<dbReference type="Gene3D" id="2.30.40.10">
    <property type="entry name" value="Urease, subunit C, domain 1"/>
    <property type="match status" value="2"/>
</dbReference>
<dbReference type="PANTHER" id="PTHR11647">
    <property type="entry name" value="HYDRANTOINASE/DIHYDROPYRIMIDINASE FAMILY MEMBER"/>
    <property type="match status" value="1"/>
</dbReference>